<dbReference type="EMBL" id="MRCB01000034">
    <property type="protein sequence ID" value="OKH20139.1"/>
    <property type="molecule type" value="Genomic_DNA"/>
</dbReference>
<protein>
    <recommendedName>
        <fullName evidence="3">DUF924 domain-containing protein</fullName>
    </recommendedName>
</protein>
<dbReference type="RefSeq" id="WP_073601232.1">
    <property type="nucleotide sequence ID" value="NZ_MRCB01000034.1"/>
</dbReference>
<proteinExistence type="predicted"/>
<dbReference type="Proteomes" id="UP000186868">
    <property type="component" value="Unassembled WGS sequence"/>
</dbReference>
<dbReference type="AlphaFoldDB" id="A0A1U7H978"/>
<accession>A0A1U7H978</accession>
<dbReference type="InterPro" id="IPR011990">
    <property type="entry name" value="TPR-like_helical_dom_sf"/>
</dbReference>
<dbReference type="SUPFAM" id="SSF48452">
    <property type="entry name" value="TPR-like"/>
    <property type="match status" value="1"/>
</dbReference>
<name>A0A1U7H978_9CYAN</name>
<evidence type="ECO:0000313" key="1">
    <source>
        <dbReference type="EMBL" id="OKH20139.1"/>
    </source>
</evidence>
<keyword evidence="2" id="KW-1185">Reference proteome</keyword>
<gene>
    <name evidence="1" type="ORF">NIES593_19810</name>
</gene>
<dbReference type="Gene3D" id="1.20.58.320">
    <property type="entry name" value="TPR-like"/>
    <property type="match status" value="1"/>
</dbReference>
<evidence type="ECO:0008006" key="3">
    <source>
        <dbReference type="Google" id="ProtNLM"/>
    </source>
</evidence>
<dbReference type="Pfam" id="PF06041">
    <property type="entry name" value="DUF924"/>
    <property type="match status" value="1"/>
</dbReference>
<dbReference type="STRING" id="1921803.NIES593_19810"/>
<dbReference type="InterPro" id="IPR010323">
    <property type="entry name" value="DUF924"/>
</dbReference>
<organism evidence="1 2">
    <name type="scientific">Hydrococcus rivularis NIES-593</name>
    <dbReference type="NCBI Taxonomy" id="1921803"/>
    <lineage>
        <taxon>Bacteria</taxon>
        <taxon>Bacillati</taxon>
        <taxon>Cyanobacteriota</taxon>
        <taxon>Cyanophyceae</taxon>
        <taxon>Pleurocapsales</taxon>
        <taxon>Hydrococcaceae</taxon>
        <taxon>Hydrococcus</taxon>
    </lineage>
</organism>
<evidence type="ECO:0000313" key="2">
    <source>
        <dbReference type="Proteomes" id="UP000186868"/>
    </source>
</evidence>
<dbReference type="OrthoDB" id="7593450at2"/>
<reference evidence="1 2" key="1">
    <citation type="submission" date="2016-11" db="EMBL/GenBank/DDBJ databases">
        <title>Draft Genome Sequences of Nine Cyanobacterial Strains from Diverse Habitats.</title>
        <authorList>
            <person name="Zhu T."/>
            <person name="Hou S."/>
            <person name="Lu X."/>
            <person name="Hess W.R."/>
        </authorList>
    </citation>
    <scope>NUCLEOTIDE SEQUENCE [LARGE SCALE GENOMIC DNA]</scope>
    <source>
        <strain evidence="1 2">NIES-593</strain>
    </source>
</reference>
<dbReference type="Gene3D" id="1.25.40.10">
    <property type="entry name" value="Tetratricopeptide repeat domain"/>
    <property type="match status" value="1"/>
</dbReference>
<comment type="caution">
    <text evidence="1">The sequence shown here is derived from an EMBL/GenBank/DDBJ whole genome shotgun (WGS) entry which is preliminary data.</text>
</comment>
<sequence>MQFEDILEFWFGKPKAANYGKLHKEWFIKNINFDKEVRSRFLETYQKAASGKLNSWQESPLSCLALIIVLDQFPRNMFRDKPQAFATDELALKFAKYACDRDFDKELLSVQRWFIYCPFEHSENLEDQQKAVELFSTLKDDPDSASAIDYAYRHLEVIKRFGRFPHRNKILGRQSTPEEEEFLKQPGSSF</sequence>